<evidence type="ECO:0000313" key="1">
    <source>
        <dbReference type="EMBL" id="MCO1654184.1"/>
    </source>
</evidence>
<accession>A0ABT0ZTZ5</accession>
<dbReference type="RefSeq" id="WP_252435786.1">
    <property type="nucleotide sequence ID" value="NZ_JAGSOV010000009.1"/>
</dbReference>
<proteinExistence type="predicted"/>
<sequence>MAVVRDAAVTDPEMAAQWATNAEQRATAFRVLVEQLAERGALRVPVGEGVDIVCAVHGPELYGVLTARGWTAERWERFVVETPDQALLA</sequence>
<comment type="caution">
    <text evidence="1">The sequence shown here is derived from an EMBL/GenBank/DDBJ whole genome shotgun (WGS) entry which is preliminary data.</text>
</comment>
<dbReference type="EMBL" id="JAGSOV010000009">
    <property type="protein sequence ID" value="MCO1654184.1"/>
    <property type="molecule type" value="Genomic_DNA"/>
</dbReference>
<dbReference type="Proteomes" id="UP001165283">
    <property type="component" value="Unassembled WGS sequence"/>
</dbReference>
<protein>
    <submittedName>
        <fullName evidence="1">Uncharacterized protein</fullName>
    </submittedName>
</protein>
<keyword evidence="2" id="KW-1185">Reference proteome</keyword>
<organism evidence="1 2">
    <name type="scientific">Pseudonocardia humida</name>
    <dbReference type="NCBI Taxonomy" id="2800819"/>
    <lineage>
        <taxon>Bacteria</taxon>
        <taxon>Bacillati</taxon>
        <taxon>Actinomycetota</taxon>
        <taxon>Actinomycetes</taxon>
        <taxon>Pseudonocardiales</taxon>
        <taxon>Pseudonocardiaceae</taxon>
        <taxon>Pseudonocardia</taxon>
    </lineage>
</organism>
<name>A0ABT0ZTZ5_9PSEU</name>
<evidence type="ECO:0000313" key="2">
    <source>
        <dbReference type="Proteomes" id="UP001165283"/>
    </source>
</evidence>
<reference evidence="1" key="1">
    <citation type="submission" date="2021-04" db="EMBL/GenBank/DDBJ databases">
        <title>Pseudonocardia sp. nov., isolated from sandy soil of mangrove forest.</title>
        <authorList>
            <person name="Zan Z."/>
            <person name="Huang R."/>
            <person name="Liu W."/>
        </authorList>
    </citation>
    <scope>NUCLEOTIDE SEQUENCE</scope>
    <source>
        <strain evidence="1">S2-4</strain>
    </source>
</reference>
<gene>
    <name evidence="1" type="ORF">KDL28_03860</name>
</gene>